<dbReference type="STRING" id="1852522.SAMN06295960_1649"/>
<evidence type="ECO:0000256" key="1">
    <source>
        <dbReference type="ARBA" id="ARBA00005721"/>
    </source>
</evidence>
<dbReference type="RefSeq" id="WP_085493767.1">
    <property type="nucleotide sequence ID" value="NZ_FXAZ01000001.1"/>
</dbReference>
<gene>
    <name evidence="2" type="ORF">SAMN06295960_1649</name>
</gene>
<dbReference type="Pfam" id="PF03780">
    <property type="entry name" value="Asp23"/>
    <property type="match status" value="1"/>
</dbReference>
<dbReference type="OrthoDB" id="1716040at2"/>
<dbReference type="AlphaFoldDB" id="A0A1X7JIY9"/>
<dbReference type="InterPro" id="IPR005531">
    <property type="entry name" value="Asp23"/>
</dbReference>
<protein>
    <submittedName>
        <fullName evidence="2">Uncharacterized conserved protein YloU, alkaline shock protein (Asp23) family</fullName>
    </submittedName>
</protein>
<name>A0A1X7JIY9_9BACL</name>
<proteinExistence type="inferred from homology"/>
<organism evidence="2 3">
    <name type="scientific">Paenibacillus aquistagni</name>
    <dbReference type="NCBI Taxonomy" id="1852522"/>
    <lineage>
        <taxon>Bacteria</taxon>
        <taxon>Bacillati</taxon>
        <taxon>Bacillota</taxon>
        <taxon>Bacilli</taxon>
        <taxon>Bacillales</taxon>
        <taxon>Paenibacillaceae</taxon>
        <taxon>Paenibacillus</taxon>
    </lineage>
</organism>
<accession>A0A1X7JIY9</accession>
<dbReference type="Proteomes" id="UP000193834">
    <property type="component" value="Unassembled WGS sequence"/>
</dbReference>
<comment type="similarity">
    <text evidence="1">Belongs to the asp23 family.</text>
</comment>
<sequence>MSRIFDRLLLFIYSLAVGVLSAALIILATGLVPGKFVAPAWLPTALIVVASILFILSVRFFYVSLRRERTSLHSIDQRTEIGDIRISMETVENIALKAAARVRGMKDLKARIKVNEAGLDITIRAVVDGETSIPAMTEEVQRNVRDYVHEITGIPVSNVSVYVANVIQTQTFKSRVE</sequence>
<reference evidence="2 3" key="1">
    <citation type="submission" date="2017-04" db="EMBL/GenBank/DDBJ databases">
        <authorList>
            <person name="Afonso C.L."/>
            <person name="Miller P.J."/>
            <person name="Scott M.A."/>
            <person name="Spackman E."/>
            <person name="Goraichik I."/>
            <person name="Dimitrov K.M."/>
            <person name="Suarez D.L."/>
            <person name="Swayne D.E."/>
        </authorList>
    </citation>
    <scope>NUCLEOTIDE SEQUENCE [LARGE SCALE GENOMIC DNA]</scope>
    <source>
        <strain evidence="2 3">11</strain>
    </source>
</reference>
<evidence type="ECO:0000313" key="2">
    <source>
        <dbReference type="EMBL" id="SMG27906.1"/>
    </source>
</evidence>
<dbReference type="NCBIfam" id="NF033218">
    <property type="entry name" value="anchor_AmaP"/>
    <property type="match status" value="1"/>
</dbReference>
<keyword evidence="3" id="KW-1185">Reference proteome</keyword>
<evidence type="ECO:0000313" key="3">
    <source>
        <dbReference type="Proteomes" id="UP000193834"/>
    </source>
</evidence>
<dbReference type="EMBL" id="FXAZ01000001">
    <property type="protein sequence ID" value="SMG27906.1"/>
    <property type="molecule type" value="Genomic_DNA"/>
</dbReference>